<proteinExistence type="predicted"/>
<dbReference type="EMBL" id="JAWQEG010000366">
    <property type="protein sequence ID" value="KAK3891108.1"/>
    <property type="molecule type" value="Genomic_DNA"/>
</dbReference>
<reference evidence="6" key="1">
    <citation type="submission" date="2023-10" db="EMBL/GenBank/DDBJ databases">
        <title>Genome assemblies of two species of porcelain crab, Petrolisthes cinctipes and Petrolisthes manimaculis (Anomura: Porcellanidae).</title>
        <authorList>
            <person name="Angst P."/>
        </authorList>
    </citation>
    <scope>NUCLEOTIDE SEQUENCE</scope>
    <source>
        <strain evidence="6">PB745_01</strain>
        <tissue evidence="6">Gill</tissue>
    </source>
</reference>
<dbReference type="PANTHER" id="PTHR47221:SF7">
    <property type="entry name" value="FIBRINOGEN BETA CHAIN"/>
    <property type="match status" value="1"/>
</dbReference>
<evidence type="ECO:0000259" key="4">
    <source>
        <dbReference type="PROSITE" id="PS51406"/>
    </source>
</evidence>
<evidence type="ECO:0000256" key="3">
    <source>
        <dbReference type="ARBA" id="ARBA00023157"/>
    </source>
</evidence>
<feature type="domain" description="Fibrinogen C-terminal" evidence="4">
    <location>
        <begin position="1"/>
        <end position="81"/>
    </location>
</feature>
<sequence>MAFQNNQQFSTYDADHDTWGEVNCAQVYKGAWWYARGHKSNLNGFQYEGIHTTFAEGINWFAWKGHKYSLMNTTMMFHPRA</sequence>
<name>A0AAE1GKC6_PETCI</name>
<evidence type="ECO:0000256" key="1">
    <source>
        <dbReference type="ARBA" id="ARBA00004613"/>
    </source>
</evidence>
<keyword evidence="7" id="KW-1185">Reference proteome</keyword>
<dbReference type="InterPro" id="IPR037579">
    <property type="entry name" value="FIB_ANG-like"/>
</dbReference>
<dbReference type="PROSITE" id="PS51406">
    <property type="entry name" value="FIBRINOGEN_C_2"/>
    <property type="match status" value="1"/>
</dbReference>
<dbReference type="SMART" id="SM00186">
    <property type="entry name" value="FBG"/>
    <property type="match status" value="1"/>
</dbReference>
<evidence type="ECO:0000313" key="7">
    <source>
        <dbReference type="Proteomes" id="UP001286313"/>
    </source>
</evidence>
<dbReference type="Pfam" id="PF00147">
    <property type="entry name" value="Fibrinogen_C"/>
    <property type="match status" value="1"/>
</dbReference>
<dbReference type="EMBL" id="JAWQEG010006900">
    <property type="protein sequence ID" value="KAK3853597.1"/>
    <property type="molecule type" value="Genomic_DNA"/>
</dbReference>
<dbReference type="InterPro" id="IPR002181">
    <property type="entry name" value="Fibrinogen_a/b/g_C_dom"/>
</dbReference>
<dbReference type="InterPro" id="IPR014716">
    <property type="entry name" value="Fibrinogen_a/b/g_C_1"/>
</dbReference>
<dbReference type="AlphaFoldDB" id="A0AAE1GKC6"/>
<dbReference type="GO" id="GO:0030674">
    <property type="term" value="F:protein-macromolecule adaptor activity"/>
    <property type="evidence" value="ECO:0007669"/>
    <property type="project" value="TreeGrafter"/>
</dbReference>
<evidence type="ECO:0000256" key="2">
    <source>
        <dbReference type="ARBA" id="ARBA00022525"/>
    </source>
</evidence>
<dbReference type="GO" id="GO:0005201">
    <property type="term" value="F:extracellular matrix structural constituent"/>
    <property type="evidence" value="ECO:0007669"/>
    <property type="project" value="TreeGrafter"/>
</dbReference>
<comment type="caution">
    <text evidence="6">The sequence shown here is derived from an EMBL/GenBank/DDBJ whole genome shotgun (WGS) entry which is preliminary data.</text>
</comment>
<dbReference type="Gene3D" id="3.90.215.10">
    <property type="entry name" value="Gamma Fibrinogen, chain A, domain 1"/>
    <property type="match status" value="1"/>
</dbReference>
<dbReference type="PANTHER" id="PTHR47221">
    <property type="entry name" value="FIBRINOGEN ALPHA CHAIN"/>
    <property type="match status" value="1"/>
</dbReference>
<organism evidence="6 7">
    <name type="scientific">Petrolisthes cinctipes</name>
    <name type="common">Flat porcelain crab</name>
    <dbReference type="NCBI Taxonomy" id="88211"/>
    <lineage>
        <taxon>Eukaryota</taxon>
        <taxon>Metazoa</taxon>
        <taxon>Ecdysozoa</taxon>
        <taxon>Arthropoda</taxon>
        <taxon>Crustacea</taxon>
        <taxon>Multicrustacea</taxon>
        <taxon>Malacostraca</taxon>
        <taxon>Eumalacostraca</taxon>
        <taxon>Eucarida</taxon>
        <taxon>Decapoda</taxon>
        <taxon>Pleocyemata</taxon>
        <taxon>Anomura</taxon>
        <taxon>Galatheoidea</taxon>
        <taxon>Porcellanidae</taxon>
        <taxon>Petrolisthes</taxon>
    </lineage>
</organism>
<dbReference type="GO" id="GO:0005577">
    <property type="term" value="C:fibrinogen complex"/>
    <property type="evidence" value="ECO:0007669"/>
    <property type="project" value="TreeGrafter"/>
</dbReference>
<dbReference type="SUPFAM" id="SSF56496">
    <property type="entry name" value="Fibrinogen C-terminal domain-like"/>
    <property type="match status" value="1"/>
</dbReference>
<dbReference type="InterPro" id="IPR036056">
    <property type="entry name" value="Fibrinogen-like_C"/>
</dbReference>
<keyword evidence="3" id="KW-1015">Disulfide bond</keyword>
<comment type="subcellular location">
    <subcellularLocation>
        <location evidence="1">Secreted</location>
    </subcellularLocation>
</comment>
<dbReference type="Proteomes" id="UP001286313">
    <property type="component" value="Unassembled WGS sequence"/>
</dbReference>
<accession>A0AAE1GKC6</accession>
<evidence type="ECO:0000313" key="5">
    <source>
        <dbReference type="EMBL" id="KAK3853597.1"/>
    </source>
</evidence>
<dbReference type="GO" id="GO:0034116">
    <property type="term" value="P:positive regulation of heterotypic cell-cell adhesion"/>
    <property type="evidence" value="ECO:0007669"/>
    <property type="project" value="TreeGrafter"/>
</dbReference>
<protein>
    <recommendedName>
        <fullName evidence="4">Fibrinogen C-terminal domain-containing protein</fullName>
    </recommendedName>
</protein>
<evidence type="ECO:0000313" key="6">
    <source>
        <dbReference type="EMBL" id="KAK3891108.1"/>
    </source>
</evidence>
<gene>
    <name evidence="6" type="ORF">Pcinc_004977</name>
    <name evidence="5" type="ORF">Pcinc_039872</name>
</gene>
<keyword evidence="2" id="KW-0964">Secreted</keyword>